<proteinExistence type="inferred from homology"/>
<sequence length="160" mass="16513">MAIFTGKGRDGGGTAGALLASPTSAKRGMFSVISADMVVAGNITASADLHIDGRIEGDVQCATLIQGQDSRIAGAIIAETARIGGAIEGSVAVRHLTIERSARILGDVQYETIAIELGASIDGRVKHVTESSDAGIFDRATAVAPLRQIEPVRQIETVSD</sequence>
<protein>
    <submittedName>
        <fullName evidence="2">Polymer-forming cytoskeletal protein</fullName>
    </submittedName>
</protein>
<accession>A0A502FXS0</accession>
<dbReference type="InterPro" id="IPR007607">
    <property type="entry name" value="BacA/B"/>
</dbReference>
<dbReference type="PANTHER" id="PTHR35024">
    <property type="entry name" value="HYPOTHETICAL CYTOSOLIC PROTEIN"/>
    <property type="match status" value="1"/>
</dbReference>
<dbReference type="EMBL" id="RCZC01000002">
    <property type="protein sequence ID" value="TPG54052.1"/>
    <property type="molecule type" value="Genomic_DNA"/>
</dbReference>
<evidence type="ECO:0000256" key="1">
    <source>
        <dbReference type="ARBA" id="ARBA00044755"/>
    </source>
</evidence>
<organism evidence="2 3">
    <name type="scientific">Sphingomonas glacialis</name>
    <dbReference type="NCBI Taxonomy" id="658225"/>
    <lineage>
        <taxon>Bacteria</taxon>
        <taxon>Pseudomonadati</taxon>
        <taxon>Pseudomonadota</taxon>
        <taxon>Alphaproteobacteria</taxon>
        <taxon>Sphingomonadales</taxon>
        <taxon>Sphingomonadaceae</taxon>
        <taxon>Sphingomonas</taxon>
    </lineage>
</organism>
<reference evidence="2 3" key="1">
    <citation type="journal article" date="2019" name="Environ. Microbiol.">
        <title>Species interactions and distinct microbial communities in high Arctic permafrost affected cryosols are associated with the CH4 and CO2 gas fluxes.</title>
        <authorList>
            <person name="Altshuler I."/>
            <person name="Hamel J."/>
            <person name="Turney S."/>
            <person name="Magnuson E."/>
            <person name="Levesque R."/>
            <person name="Greer C."/>
            <person name="Whyte L.G."/>
        </authorList>
    </citation>
    <scope>NUCLEOTIDE SEQUENCE [LARGE SCALE GENOMIC DNA]</scope>
    <source>
        <strain evidence="2 3">E6.1</strain>
    </source>
</reference>
<dbReference type="AlphaFoldDB" id="A0A502FXS0"/>
<keyword evidence="3" id="KW-1185">Reference proteome</keyword>
<gene>
    <name evidence="2" type="ORF">EAH76_04935</name>
</gene>
<dbReference type="Pfam" id="PF04519">
    <property type="entry name" value="Bactofilin"/>
    <property type="match status" value="1"/>
</dbReference>
<dbReference type="OrthoDB" id="5738271at2"/>
<name>A0A502FXS0_9SPHN</name>
<evidence type="ECO:0000313" key="3">
    <source>
        <dbReference type="Proteomes" id="UP000319931"/>
    </source>
</evidence>
<dbReference type="RefSeq" id="WP_140848810.1">
    <property type="nucleotide sequence ID" value="NZ_RCZC01000002.1"/>
</dbReference>
<dbReference type="Proteomes" id="UP000319931">
    <property type="component" value="Unassembled WGS sequence"/>
</dbReference>
<comment type="caution">
    <text evidence="2">The sequence shown here is derived from an EMBL/GenBank/DDBJ whole genome shotgun (WGS) entry which is preliminary data.</text>
</comment>
<comment type="similarity">
    <text evidence="1">Belongs to the bactofilin family.</text>
</comment>
<dbReference type="PANTHER" id="PTHR35024:SF4">
    <property type="entry name" value="POLYMER-FORMING CYTOSKELETAL PROTEIN"/>
    <property type="match status" value="1"/>
</dbReference>
<evidence type="ECO:0000313" key="2">
    <source>
        <dbReference type="EMBL" id="TPG54052.1"/>
    </source>
</evidence>